<feature type="region of interest" description="Disordered" evidence="1">
    <location>
        <begin position="34"/>
        <end position="83"/>
    </location>
</feature>
<sequence>MELLQSLSKLTPEERKAEVRRQMCVELKAVEMERRPTAALETLANSERDREEAKKVTESLKKATMEKGRRRQEAPEKRQKNQLEQERLQWQQVMLKGVKSPTHNFTALNKGQERRREEAGSVAPDLNSPERKNKTLYNNWVTEKEMDSRSVVDDATYLLFAAKPNPKSDDISIKCGNSHLLSERKTAEVRETLQSMQKERLSVGHWVEKYQQNHEKKREKRRLKAEAQRAKYIASRSHGPQPSLLNELLDWPLC</sequence>
<dbReference type="AlphaFoldDB" id="A0AAD9BUY6"/>
<dbReference type="EMBL" id="JASDAP010000015">
    <property type="protein sequence ID" value="KAK1890800.1"/>
    <property type="molecule type" value="Genomic_DNA"/>
</dbReference>
<gene>
    <name evidence="2" type="ORF">KUDE01_009631</name>
</gene>
<protein>
    <submittedName>
        <fullName evidence="2">Beta-apo-4'-carotenal oxygenase</fullName>
    </submittedName>
</protein>
<feature type="compositionally biased region" description="Basic and acidic residues" evidence="1">
    <location>
        <begin position="46"/>
        <end position="83"/>
    </location>
</feature>
<feature type="region of interest" description="Disordered" evidence="1">
    <location>
        <begin position="103"/>
        <end position="130"/>
    </location>
</feature>
<evidence type="ECO:0000313" key="3">
    <source>
        <dbReference type="Proteomes" id="UP001228049"/>
    </source>
</evidence>
<evidence type="ECO:0000256" key="1">
    <source>
        <dbReference type="SAM" id="MobiDB-lite"/>
    </source>
</evidence>
<keyword evidence="3" id="KW-1185">Reference proteome</keyword>
<proteinExistence type="predicted"/>
<dbReference type="Proteomes" id="UP001228049">
    <property type="component" value="Unassembled WGS sequence"/>
</dbReference>
<name>A0AAD9BUY6_DISEL</name>
<evidence type="ECO:0000313" key="2">
    <source>
        <dbReference type="EMBL" id="KAK1890800.1"/>
    </source>
</evidence>
<organism evidence="2 3">
    <name type="scientific">Dissostichus eleginoides</name>
    <name type="common">Patagonian toothfish</name>
    <name type="synonym">Dissostichus amissus</name>
    <dbReference type="NCBI Taxonomy" id="100907"/>
    <lineage>
        <taxon>Eukaryota</taxon>
        <taxon>Metazoa</taxon>
        <taxon>Chordata</taxon>
        <taxon>Craniata</taxon>
        <taxon>Vertebrata</taxon>
        <taxon>Euteleostomi</taxon>
        <taxon>Actinopterygii</taxon>
        <taxon>Neopterygii</taxon>
        <taxon>Teleostei</taxon>
        <taxon>Neoteleostei</taxon>
        <taxon>Acanthomorphata</taxon>
        <taxon>Eupercaria</taxon>
        <taxon>Perciformes</taxon>
        <taxon>Notothenioidei</taxon>
        <taxon>Nototheniidae</taxon>
        <taxon>Dissostichus</taxon>
    </lineage>
</organism>
<reference evidence="2" key="1">
    <citation type="submission" date="2023-04" db="EMBL/GenBank/DDBJ databases">
        <title>Chromosome-level genome of Chaenocephalus aceratus.</title>
        <authorList>
            <person name="Park H."/>
        </authorList>
    </citation>
    <scope>NUCLEOTIDE SEQUENCE</scope>
    <source>
        <strain evidence="2">DE</strain>
        <tissue evidence="2">Muscle</tissue>
    </source>
</reference>
<comment type="caution">
    <text evidence="2">The sequence shown here is derived from an EMBL/GenBank/DDBJ whole genome shotgun (WGS) entry which is preliminary data.</text>
</comment>
<accession>A0AAD9BUY6</accession>